<sequence>MHPISYGGGPGNRALLLFRGDMRSYTHKL</sequence>
<comment type="caution">
    <text evidence="1">The sequence shown here is derived from an EMBL/GenBank/DDBJ whole genome shotgun (WGS) entry which is preliminary data.</text>
</comment>
<reference evidence="1 2" key="1">
    <citation type="submission" date="2019-03" db="EMBL/GenBank/DDBJ databases">
        <title>Genomic Encyclopedia of Type Strains, Phase IV (KMG-IV): sequencing the most valuable type-strain genomes for metagenomic binning, comparative biology and taxonomic classification.</title>
        <authorList>
            <person name="Goeker M."/>
        </authorList>
    </citation>
    <scope>NUCLEOTIDE SEQUENCE [LARGE SCALE GENOMIC DNA]</scope>
    <source>
        <strain evidence="1 2">DSM 100059</strain>
    </source>
</reference>
<protein>
    <submittedName>
        <fullName evidence="1">Uncharacterized protein</fullName>
    </submittedName>
</protein>
<evidence type="ECO:0000313" key="1">
    <source>
        <dbReference type="EMBL" id="TDX00930.1"/>
    </source>
</evidence>
<proteinExistence type="predicted"/>
<keyword evidence="2" id="KW-1185">Reference proteome</keyword>
<dbReference type="EMBL" id="SODV01000001">
    <property type="protein sequence ID" value="TDX00930.1"/>
    <property type="molecule type" value="Genomic_DNA"/>
</dbReference>
<organism evidence="1 2">
    <name type="scientific">Dinghuibacter silviterrae</name>
    <dbReference type="NCBI Taxonomy" id="1539049"/>
    <lineage>
        <taxon>Bacteria</taxon>
        <taxon>Pseudomonadati</taxon>
        <taxon>Bacteroidota</taxon>
        <taxon>Chitinophagia</taxon>
        <taxon>Chitinophagales</taxon>
        <taxon>Chitinophagaceae</taxon>
        <taxon>Dinghuibacter</taxon>
    </lineage>
</organism>
<dbReference type="Proteomes" id="UP000294498">
    <property type="component" value="Unassembled WGS sequence"/>
</dbReference>
<evidence type="ECO:0000313" key="2">
    <source>
        <dbReference type="Proteomes" id="UP000294498"/>
    </source>
</evidence>
<name>A0A4R8DRT6_9BACT</name>
<gene>
    <name evidence="1" type="ORF">EDB95_1960</name>
</gene>
<accession>A0A4R8DRT6</accession>
<dbReference type="AlphaFoldDB" id="A0A4R8DRT6"/>